<reference evidence="8" key="1">
    <citation type="journal article" date="2023" name="IMA Fungus">
        <title>Comparative genomic study of the Penicillium genus elucidates a diverse pangenome and 15 lateral gene transfer events.</title>
        <authorList>
            <person name="Petersen C."/>
            <person name="Sorensen T."/>
            <person name="Nielsen M.R."/>
            <person name="Sondergaard T.E."/>
            <person name="Sorensen J.L."/>
            <person name="Fitzpatrick D.A."/>
            <person name="Frisvad J.C."/>
            <person name="Nielsen K.L."/>
        </authorList>
    </citation>
    <scope>NUCLEOTIDE SEQUENCE</scope>
    <source>
        <strain evidence="8">IBT 17514</strain>
    </source>
</reference>
<dbReference type="GO" id="GO:0001003">
    <property type="term" value="F:RNA polymerase III type 2 promoter sequence-specific DNA binding"/>
    <property type="evidence" value="ECO:0007669"/>
    <property type="project" value="TreeGrafter"/>
</dbReference>
<evidence type="ECO:0000313" key="8">
    <source>
        <dbReference type="EMBL" id="KAJ5716565.1"/>
    </source>
</evidence>
<accession>A0AAD6HH93</accession>
<evidence type="ECO:0000256" key="4">
    <source>
        <dbReference type="ARBA" id="ARBA00023242"/>
    </source>
</evidence>
<evidence type="ECO:0000259" key="6">
    <source>
        <dbReference type="Pfam" id="PF09734"/>
    </source>
</evidence>
<dbReference type="GO" id="GO:0000127">
    <property type="term" value="C:transcription factor TFIIIC complex"/>
    <property type="evidence" value="ECO:0007669"/>
    <property type="project" value="InterPro"/>
</dbReference>
<feature type="domain" description="Transcription factor IIIC subunit Tfc1/Sfc1 triple barrel" evidence="7">
    <location>
        <begin position="21"/>
        <end position="156"/>
    </location>
</feature>
<dbReference type="AlphaFoldDB" id="A0AAD6HH93"/>
<dbReference type="GO" id="GO:0006384">
    <property type="term" value="P:transcription initiation at RNA polymerase III promoter"/>
    <property type="evidence" value="ECO:0007669"/>
    <property type="project" value="InterPro"/>
</dbReference>
<evidence type="ECO:0000313" key="9">
    <source>
        <dbReference type="Proteomes" id="UP001215712"/>
    </source>
</evidence>
<proteinExistence type="predicted"/>
<evidence type="ECO:0008006" key="10">
    <source>
        <dbReference type="Google" id="ProtNLM"/>
    </source>
</evidence>
<dbReference type="InterPro" id="IPR041499">
    <property type="entry name" value="Tfc1/Sfc1_N"/>
</dbReference>
<evidence type="ECO:0000256" key="5">
    <source>
        <dbReference type="SAM" id="MobiDB-lite"/>
    </source>
</evidence>
<dbReference type="PANTHER" id="PTHR13230">
    <property type="entry name" value="GENERAL TRANSCRIPTION FACTOR IIIC, POLYPEPTIDE 5"/>
    <property type="match status" value="1"/>
</dbReference>
<feature type="region of interest" description="Disordered" evidence="5">
    <location>
        <begin position="520"/>
        <end position="618"/>
    </location>
</feature>
<dbReference type="Proteomes" id="UP001215712">
    <property type="component" value="Unassembled WGS sequence"/>
</dbReference>
<evidence type="ECO:0000256" key="1">
    <source>
        <dbReference type="ARBA" id="ARBA00004123"/>
    </source>
</evidence>
<dbReference type="InterPro" id="IPR019136">
    <property type="entry name" value="TF_IIIC_su-5_HTH"/>
</dbReference>
<sequence>MDSFREARTAPTYHLPSRRLVSVEHPAVIRNLDKAVDTLGGNAGINTFMNPRRPDTAARLVLRPEDALSRPLMSTSSATNNLLLKITVPKRTGRKRKRGSNDPFTDPAPGDASDSQRQSSKELMRCLRDNPSKYKIEPIGKVARTHVFRNMPEFVHSTTSSVFTQKFRDHIIPYDLEKLKGFDIDMAKGATTNADLIPPPSLSNERIPFFYMYRQNPGVKQTMGESGQMITVNTQQAEKVRTHLISHDVTEVPSKPQESLPPIDTLDVGLRATIDLLRELFDRRPAWTRRAIRNHLQSDEQRYLLRLAIPYVGYIFRAGPWRDAIVKLGIDPRTDPKYREYQTFMFRLLPREAELDRDSGSRRNPWTRLDPEVLPFSENRDSYIFTGNLPIRADGRIWMICDIVDPLIRGLLFPTENKDPRILDHGPHLRETCETVSDGWFGNGLLAKVKVIMRTKIAALIDGLEPTNDDFWTIANFPNFVETETEIMTDCQLDPRTSSPKEVSLATEIRAVIRSSPIWARGTGRATGTSKNPSHGKSEDATASKKRKAVEEDGEEDMDDMEQSEGEEEEMERAEMVAAALAARDAAEDEVNDVPDGDDDDEDEEDDECDEDDDDDYE</sequence>
<keyword evidence="9" id="KW-1185">Reference proteome</keyword>
<comment type="caution">
    <text evidence="8">The sequence shown here is derived from an EMBL/GenBank/DDBJ whole genome shotgun (WGS) entry which is preliminary data.</text>
</comment>
<keyword evidence="2" id="KW-0238">DNA-binding</keyword>
<evidence type="ECO:0000256" key="2">
    <source>
        <dbReference type="ARBA" id="ARBA00023125"/>
    </source>
</evidence>
<dbReference type="Pfam" id="PF09734">
    <property type="entry name" value="Tau95"/>
    <property type="match status" value="1"/>
</dbReference>
<feature type="compositionally biased region" description="Acidic residues" evidence="5">
    <location>
        <begin position="587"/>
        <end position="618"/>
    </location>
</feature>
<dbReference type="EMBL" id="JAQJAN010000012">
    <property type="protein sequence ID" value="KAJ5716565.1"/>
    <property type="molecule type" value="Genomic_DNA"/>
</dbReference>
<keyword evidence="4" id="KW-0539">Nucleus</keyword>
<feature type="compositionally biased region" description="Acidic residues" evidence="5">
    <location>
        <begin position="552"/>
        <end position="572"/>
    </location>
</feature>
<feature type="compositionally biased region" description="Polar residues" evidence="5">
    <location>
        <begin position="526"/>
        <end position="535"/>
    </location>
</feature>
<feature type="compositionally biased region" description="Basic and acidic residues" evidence="5">
    <location>
        <begin position="119"/>
        <end position="128"/>
    </location>
</feature>
<dbReference type="Pfam" id="PF17682">
    <property type="entry name" value="Tau95_N"/>
    <property type="match status" value="1"/>
</dbReference>
<protein>
    <recommendedName>
        <fullName evidence="10">Transcription factor IIIC, subunit 5</fullName>
    </recommendedName>
</protein>
<dbReference type="GO" id="GO:0001002">
    <property type="term" value="F:RNA polymerase III type 1 promoter sequence-specific DNA binding"/>
    <property type="evidence" value="ECO:0007669"/>
    <property type="project" value="TreeGrafter"/>
</dbReference>
<organism evidence="8 9">
    <name type="scientific">Penicillium malachiteum</name>
    <dbReference type="NCBI Taxonomy" id="1324776"/>
    <lineage>
        <taxon>Eukaryota</taxon>
        <taxon>Fungi</taxon>
        <taxon>Dikarya</taxon>
        <taxon>Ascomycota</taxon>
        <taxon>Pezizomycotina</taxon>
        <taxon>Eurotiomycetes</taxon>
        <taxon>Eurotiomycetidae</taxon>
        <taxon>Eurotiales</taxon>
        <taxon>Aspergillaceae</taxon>
        <taxon>Penicillium</taxon>
    </lineage>
</organism>
<evidence type="ECO:0000256" key="3">
    <source>
        <dbReference type="ARBA" id="ARBA00023163"/>
    </source>
</evidence>
<keyword evidence="3" id="KW-0804">Transcription</keyword>
<dbReference type="Gene3D" id="3.30.200.160">
    <property type="entry name" value="TFIIIC, subcomplex tauA, subunit Sfc1, barrel domain"/>
    <property type="match status" value="1"/>
</dbReference>
<dbReference type="InterPro" id="IPR042536">
    <property type="entry name" value="TFIIIC_tauA_Sfc1"/>
</dbReference>
<name>A0AAD6HH93_9EURO</name>
<dbReference type="GO" id="GO:0005634">
    <property type="term" value="C:nucleus"/>
    <property type="evidence" value="ECO:0007669"/>
    <property type="project" value="UniProtKB-SubCell"/>
</dbReference>
<dbReference type="PANTHER" id="PTHR13230:SF5">
    <property type="entry name" value="GENERAL TRANSCRIPTION FACTOR 3C POLYPEPTIDE 5"/>
    <property type="match status" value="1"/>
</dbReference>
<evidence type="ECO:0000259" key="7">
    <source>
        <dbReference type="Pfam" id="PF17682"/>
    </source>
</evidence>
<comment type="subcellular location">
    <subcellularLocation>
        <location evidence="1">Nucleus</location>
    </subcellularLocation>
</comment>
<feature type="domain" description="Transcription factor IIIC subunit 5 HTH" evidence="6">
    <location>
        <begin position="196"/>
        <end position="347"/>
    </location>
</feature>
<gene>
    <name evidence="8" type="ORF">N7493_008476</name>
</gene>
<feature type="region of interest" description="Disordered" evidence="5">
    <location>
        <begin position="83"/>
        <end position="128"/>
    </location>
</feature>
<reference evidence="8" key="2">
    <citation type="submission" date="2023-01" db="EMBL/GenBank/DDBJ databases">
        <authorList>
            <person name="Petersen C."/>
        </authorList>
    </citation>
    <scope>NUCLEOTIDE SEQUENCE</scope>
    <source>
        <strain evidence="8">IBT 17514</strain>
    </source>
</reference>
<dbReference type="InterPro" id="IPR040454">
    <property type="entry name" value="TF_IIIC_Tfc1/Sfc1"/>
</dbReference>